<name>A0A3N2CX65_9ACTN</name>
<keyword evidence="1" id="KW-1133">Transmembrane helix</keyword>
<comment type="caution">
    <text evidence="2">The sequence shown here is derived from an EMBL/GenBank/DDBJ whole genome shotgun (WGS) entry which is preliminary data.</text>
</comment>
<dbReference type="AlphaFoldDB" id="A0A3N2CX65"/>
<evidence type="ECO:0000313" key="2">
    <source>
        <dbReference type="EMBL" id="ROR92130.1"/>
    </source>
</evidence>
<accession>A0A3N2CX65</accession>
<sequence>MDPADARFQAFGPDHLAWLVVCLVGCAGAVWLGRRLRARGVEPSFRRAVAVLLVVTTVPLQVLQLLPGDFRLGTSLPLQICDLAWMLAAWALWTGRRRPAQVLLLWGVTLVPQAVLTPALVETFPDPRYLMFWSMHLLTIWSAVHLGATGQGRPSWRGLRVAVAATLAWVVSVMVLNAAIGTNYGYLNGKPSGGSLLDLLGPWPAYVVAEVGVVLVVWTVVTAAVAGCRPRGGRVPEGAAVVPHPR</sequence>
<keyword evidence="1" id="KW-0812">Transmembrane</keyword>
<organism evidence="2 3">
    <name type="scientific">Nocardioides aurantiacus</name>
    <dbReference type="NCBI Taxonomy" id="86796"/>
    <lineage>
        <taxon>Bacteria</taxon>
        <taxon>Bacillati</taxon>
        <taxon>Actinomycetota</taxon>
        <taxon>Actinomycetes</taxon>
        <taxon>Propionibacteriales</taxon>
        <taxon>Nocardioidaceae</taxon>
        <taxon>Nocardioides</taxon>
    </lineage>
</organism>
<dbReference type="OrthoDB" id="9813172at2"/>
<protein>
    <submittedName>
        <fullName evidence="2">Putative integral membrane protein (TIGR02206 family)</fullName>
    </submittedName>
</protein>
<dbReference type="RefSeq" id="WP_123391743.1">
    <property type="nucleotide sequence ID" value="NZ_RKHO01000001.1"/>
</dbReference>
<keyword evidence="3" id="KW-1185">Reference proteome</keyword>
<dbReference type="NCBIfam" id="TIGR02206">
    <property type="entry name" value="intg_mem_TP0381"/>
    <property type="match status" value="1"/>
</dbReference>
<feature type="transmembrane region" description="Helical" evidence="1">
    <location>
        <begin position="161"/>
        <end position="186"/>
    </location>
</feature>
<dbReference type="Proteomes" id="UP000281738">
    <property type="component" value="Unassembled WGS sequence"/>
</dbReference>
<feature type="transmembrane region" description="Helical" evidence="1">
    <location>
        <begin position="206"/>
        <end position="226"/>
    </location>
</feature>
<feature type="transmembrane region" description="Helical" evidence="1">
    <location>
        <begin position="102"/>
        <end position="124"/>
    </location>
</feature>
<dbReference type="InterPro" id="IPR011737">
    <property type="entry name" value="CHP02206_TP0381"/>
</dbReference>
<dbReference type="Pfam" id="PF14808">
    <property type="entry name" value="TMEM164"/>
    <property type="match status" value="1"/>
</dbReference>
<evidence type="ECO:0000313" key="3">
    <source>
        <dbReference type="Proteomes" id="UP000281738"/>
    </source>
</evidence>
<reference evidence="2 3" key="1">
    <citation type="submission" date="2018-11" db="EMBL/GenBank/DDBJ databases">
        <title>Sequencing the genomes of 1000 actinobacteria strains.</title>
        <authorList>
            <person name="Klenk H.-P."/>
        </authorList>
    </citation>
    <scope>NUCLEOTIDE SEQUENCE [LARGE SCALE GENOMIC DNA]</scope>
    <source>
        <strain evidence="2 3">DSM 12652</strain>
    </source>
</reference>
<dbReference type="EMBL" id="RKHO01000001">
    <property type="protein sequence ID" value="ROR92130.1"/>
    <property type="molecule type" value="Genomic_DNA"/>
</dbReference>
<evidence type="ECO:0000256" key="1">
    <source>
        <dbReference type="SAM" id="Phobius"/>
    </source>
</evidence>
<proteinExistence type="predicted"/>
<gene>
    <name evidence="2" type="ORF">EDD33_3014</name>
</gene>
<feature type="transmembrane region" description="Helical" evidence="1">
    <location>
        <begin position="15"/>
        <end position="33"/>
    </location>
</feature>
<feature type="transmembrane region" description="Helical" evidence="1">
    <location>
        <begin position="76"/>
        <end position="95"/>
    </location>
</feature>
<keyword evidence="1" id="KW-0472">Membrane</keyword>
<feature type="transmembrane region" description="Helical" evidence="1">
    <location>
        <begin position="130"/>
        <end position="149"/>
    </location>
</feature>
<feature type="transmembrane region" description="Helical" evidence="1">
    <location>
        <begin position="45"/>
        <end position="64"/>
    </location>
</feature>